<evidence type="ECO:0000256" key="6">
    <source>
        <dbReference type="ARBA" id="ARBA00022777"/>
    </source>
</evidence>
<comment type="catalytic activity">
    <reaction evidence="9">
        <text>4-CDP-2-C-methyl-D-erythritol + ATP = 4-CDP-2-C-methyl-D-erythritol 2-phosphate + ADP + H(+)</text>
        <dbReference type="Rhea" id="RHEA:18437"/>
        <dbReference type="ChEBI" id="CHEBI:15378"/>
        <dbReference type="ChEBI" id="CHEBI:30616"/>
        <dbReference type="ChEBI" id="CHEBI:57823"/>
        <dbReference type="ChEBI" id="CHEBI:57919"/>
        <dbReference type="ChEBI" id="CHEBI:456216"/>
        <dbReference type="EC" id="2.7.1.148"/>
    </reaction>
</comment>
<comment type="caution">
    <text evidence="9">Lacks conserved residue(s) required for the propagation of feature annotation.</text>
</comment>
<dbReference type="SUPFAM" id="SSF55060">
    <property type="entry name" value="GHMP Kinase, C-terminal domain"/>
    <property type="match status" value="1"/>
</dbReference>
<dbReference type="Gene3D" id="3.30.230.10">
    <property type="match status" value="1"/>
</dbReference>
<dbReference type="Gene3D" id="3.30.70.890">
    <property type="entry name" value="GHMP kinase, C-terminal domain"/>
    <property type="match status" value="1"/>
</dbReference>
<organism evidence="12 13">
    <name type="scientific">Candidatus Fervidibacter sacchari</name>
    <dbReference type="NCBI Taxonomy" id="1448929"/>
    <lineage>
        <taxon>Bacteria</taxon>
        <taxon>Candidatus Fervidibacterota</taxon>
        <taxon>Candidatus Fervidibacter</taxon>
    </lineage>
</organism>
<dbReference type="EC" id="2.7.1.148" evidence="2 9"/>
<comment type="caution">
    <text evidence="12">The sequence shown here is derived from an EMBL/GenBank/DDBJ whole genome shotgun (WGS) entry which is preliminary data.</text>
</comment>
<evidence type="ECO:0000313" key="13">
    <source>
        <dbReference type="Proteomes" id="UP001204798"/>
    </source>
</evidence>
<dbReference type="InterPro" id="IPR014721">
    <property type="entry name" value="Ribsml_uS5_D2-typ_fold_subgr"/>
</dbReference>
<dbReference type="SUPFAM" id="SSF54211">
    <property type="entry name" value="Ribosomal protein S5 domain 2-like"/>
    <property type="match status" value="1"/>
</dbReference>
<dbReference type="InterPro" id="IPR006204">
    <property type="entry name" value="GHMP_kinase_N_dom"/>
</dbReference>
<evidence type="ECO:0000256" key="3">
    <source>
        <dbReference type="ARBA" id="ARBA00017473"/>
    </source>
</evidence>
<reference evidence="12 13" key="1">
    <citation type="submission" date="2022-08" db="EMBL/GenBank/DDBJ databases">
        <title>Bacterial and archaeal communities from various locations to study Microbial Dark Matter (Phase II).</title>
        <authorList>
            <person name="Stepanauskas R."/>
        </authorList>
    </citation>
    <scope>NUCLEOTIDE SEQUENCE [LARGE SCALE GENOMIC DNA]</scope>
    <source>
        <strain evidence="12 13">PD1</strain>
    </source>
</reference>
<dbReference type="Pfam" id="PF08544">
    <property type="entry name" value="GHMP_kinases_C"/>
    <property type="match status" value="1"/>
</dbReference>
<dbReference type="InterPro" id="IPR020568">
    <property type="entry name" value="Ribosomal_Su5_D2-typ_SF"/>
</dbReference>
<dbReference type="GO" id="GO:0050515">
    <property type="term" value="F:4-(cytidine 5'-diphospho)-2-C-methyl-D-erythritol kinase activity"/>
    <property type="evidence" value="ECO:0007669"/>
    <property type="project" value="UniProtKB-EC"/>
</dbReference>
<dbReference type="EMBL" id="JANUCP010000005">
    <property type="protein sequence ID" value="MCS3920559.1"/>
    <property type="molecule type" value="Genomic_DNA"/>
</dbReference>
<dbReference type="InterPro" id="IPR004424">
    <property type="entry name" value="IspE"/>
</dbReference>
<dbReference type="PIRSF" id="PIRSF010376">
    <property type="entry name" value="IspE"/>
    <property type="match status" value="1"/>
</dbReference>
<accession>A0ABT2ESC1</accession>
<evidence type="ECO:0000256" key="5">
    <source>
        <dbReference type="ARBA" id="ARBA00022741"/>
    </source>
</evidence>
<name>A0ABT2ESC1_9BACT</name>
<feature type="domain" description="GHMP kinase N-terminal" evidence="10">
    <location>
        <begin position="49"/>
        <end position="124"/>
    </location>
</feature>
<dbReference type="NCBIfam" id="TIGR00154">
    <property type="entry name" value="ispE"/>
    <property type="match status" value="1"/>
</dbReference>
<dbReference type="Pfam" id="PF00288">
    <property type="entry name" value="GHMP_kinases_N"/>
    <property type="match status" value="1"/>
</dbReference>
<comment type="function">
    <text evidence="9">Catalyzes the phosphorylation of the position 2 hydroxy group of 4-diphosphocytidyl-2C-methyl-D-erythritol.</text>
</comment>
<feature type="domain" description="GHMP kinase C-terminal" evidence="11">
    <location>
        <begin position="194"/>
        <end position="253"/>
    </location>
</feature>
<sequence length="278" mass="30309">MEIVGKRPDGYHDLRSLMTAVSVWDELVIEPSTRFSLTDQSGTPLDELNTVFRAANLLAELTGKPLKFSVALKKSIPAQAGLGGGSSDGAATLLALKRIWNLRWSWRKLVPLAARIGADVPFFLVPTGAAIVEGIGDVLTPVRLPTLWLVLAKPFANMPTQEAFELWDAQPVHVETDPNMLVTALWQRDEKVIKRLVVNAFENVIAAKIPDVTELKQRLVAAGAVAAAMSGSGTTVFGIFFDRETAKQALETVKPVAAWCQLARTVRQSTVIWSGERK</sequence>
<evidence type="ECO:0000313" key="12">
    <source>
        <dbReference type="EMBL" id="MCS3920559.1"/>
    </source>
</evidence>
<protein>
    <recommendedName>
        <fullName evidence="3 9">4-diphosphocytidyl-2-C-methyl-D-erythritol kinase</fullName>
        <shortName evidence="9">CMK</shortName>
        <ecNumber evidence="2 9">2.7.1.148</ecNumber>
    </recommendedName>
    <alternativeName>
        <fullName evidence="8 9">4-(cytidine-5'-diphospho)-2-C-methyl-D-erythritol kinase</fullName>
    </alternativeName>
</protein>
<feature type="binding site" evidence="9">
    <location>
        <begin position="77"/>
        <end position="87"/>
    </location>
    <ligand>
        <name>ATP</name>
        <dbReference type="ChEBI" id="CHEBI:30616"/>
    </ligand>
</feature>
<proteinExistence type="inferred from homology"/>
<comment type="pathway">
    <text evidence="9">Isoprenoid biosynthesis; isopentenyl diphosphate biosynthesis via DXP pathway; isopentenyl diphosphate from 1-deoxy-D-xylulose 5-phosphate: step 3/6.</text>
</comment>
<evidence type="ECO:0000256" key="4">
    <source>
        <dbReference type="ARBA" id="ARBA00022679"/>
    </source>
</evidence>
<dbReference type="HAMAP" id="MF_00061">
    <property type="entry name" value="IspE"/>
    <property type="match status" value="1"/>
</dbReference>
<keyword evidence="4 9" id="KW-0808">Transferase</keyword>
<keyword evidence="5 9" id="KW-0547">Nucleotide-binding</keyword>
<dbReference type="PANTHER" id="PTHR43527:SF2">
    <property type="entry name" value="4-DIPHOSPHOCYTIDYL-2-C-METHYL-D-ERYTHRITOL KINASE, CHLOROPLASTIC"/>
    <property type="match status" value="1"/>
</dbReference>
<dbReference type="InterPro" id="IPR036554">
    <property type="entry name" value="GHMP_kinase_C_sf"/>
</dbReference>
<dbReference type="InterPro" id="IPR013750">
    <property type="entry name" value="GHMP_kinase_C_dom"/>
</dbReference>
<comment type="similarity">
    <text evidence="1 9">Belongs to the GHMP kinase family. IspE subfamily.</text>
</comment>
<evidence type="ECO:0000256" key="8">
    <source>
        <dbReference type="ARBA" id="ARBA00032554"/>
    </source>
</evidence>
<keyword evidence="13" id="KW-1185">Reference proteome</keyword>
<evidence type="ECO:0000259" key="11">
    <source>
        <dbReference type="Pfam" id="PF08544"/>
    </source>
</evidence>
<evidence type="ECO:0000256" key="1">
    <source>
        <dbReference type="ARBA" id="ARBA00009684"/>
    </source>
</evidence>
<evidence type="ECO:0000259" key="10">
    <source>
        <dbReference type="Pfam" id="PF00288"/>
    </source>
</evidence>
<dbReference type="PANTHER" id="PTHR43527">
    <property type="entry name" value="4-DIPHOSPHOCYTIDYL-2-C-METHYL-D-ERYTHRITOL KINASE, CHLOROPLASTIC"/>
    <property type="match status" value="1"/>
</dbReference>
<evidence type="ECO:0000256" key="9">
    <source>
        <dbReference type="HAMAP-Rule" id="MF_00061"/>
    </source>
</evidence>
<gene>
    <name evidence="9" type="primary">ispE</name>
    <name evidence="12" type="ORF">M2350_002988</name>
</gene>
<keyword evidence="6 9" id="KW-0418">Kinase</keyword>
<evidence type="ECO:0000256" key="2">
    <source>
        <dbReference type="ARBA" id="ARBA00012052"/>
    </source>
</evidence>
<feature type="active site" evidence="9">
    <location>
        <position position="119"/>
    </location>
</feature>
<evidence type="ECO:0000256" key="7">
    <source>
        <dbReference type="ARBA" id="ARBA00022840"/>
    </source>
</evidence>
<dbReference type="Proteomes" id="UP001204798">
    <property type="component" value="Unassembled WGS sequence"/>
</dbReference>
<keyword evidence="7 9" id="KW-0067">ATP-binding</keyword>
<keyword evidence="9" id="KW-0414">Isoprene biosynthesis</keyword>